<reference evidence="1 2" key="1">
    <citation type="submission" date="2018-08" db="EMBL/GenBank/DDBJ databases">
        <title>A genome reference for cultivated species of the human gut microbiota.</title>
        <authorList>
            <person name="Zou Y."/>
            <person name="Xue W."/>
            <person name="Luo G."/>
        </authorList>
    </citation>
    <scope>NUCLEOTIDE SEQUENCE [LARGE SCALE GENOMIC DNA]</scope>
    <source>
        <strain evidence="1 2">OM06-2</strain>
    </source>
</reference>
<name>A0A3E4Z3N3_9BACT</name>
<evidence type="ECO:0000313" key="1">
    <source>
        <dbReference type="EMBL" id="RGM84493.1"/>
    </source>
</evidence>
<sequence>MTLTAYISATLLSKFQIGNETVTIFRCWACPTLTAVCLPNFRVQRYGFLLKLANI</sequence>
<proteinExistence type="predicted"/>
<evidence type="ECO:0000313" key="2">
    <source>
        <dbReference type="Proteomes" id="UP000260814"/>
    </source>
</evidence>
<organism evidence="1 2">
    <name type="scientific">Phocaeicola plebeius</name>
    <dbReference type="NCBI Taxonomy" id="310297"/>
    <lineage>
        <taxon>Bacteria</taxon>
        <taxon>Pseudomonadati</taxon>
        <taxon>Bacteroidota</taxon>
        <taxon>Bacteroidia</taxon>
        <taxon>Bacteroidales</taxon>
        <taxon>Bacteroidaceae</taxon>
        <taxon>Phocaeicola</taxon>
    </lineage>
</organism>
<dbReference type="EMBL" id="QSTW01000041">
    <property type="protein sequence ID" value="RGM84493.1"/>
    <property type="molecule type" value="Genomic_DNA"/>
</dbReference>
<dbReference type="AlphaFoldDB" id="A0A3E4Z3N3"/>
<protein>
    <submittedName>
        <fullName evidence="1">Uncharacterized protein</fullName>
    </submittedName>
</protein>
<accession>A0A3E4Z3N3</accession>
<comment type="caution">
    <text evidence="1">The sequence shown here is derived from an EMBL/GenBank/DDBJ whole genome shotgun (WGS) entry which is preliminary data.</text>
</comment>
<dbReference type="Proteomes" id="UP000260814">
    <property type="component" value="Unassembled WGS sequence"/>
</dbReference>
<gene>
    <name evidence="1" type="ORF">DXB87_17030</name>
</gene>